<feature type="transmembrane region" description="Helical" evidence="1">
    <location>
        <begin position="187"/>
        <end position="209"/>
    </location>
</feature>
<protein>
    <recommendedName>
        <fullName evidence="4">Stage II sporulation protein M</fullName>
    </recommendedName>
</protein>
<feature type="transmembrane region" description="Helical" evidence="1">
    <location>
        <begin position="87"/>
        <end position="105"/>
    </location>
</feature>
<keyword evidence="1" id="KW-0472">Membrane</keyword>
<dbReference type="Proteomes" id="UP000032408">
    <property type="component" value="Chromosome"/>
</dbReference>
<name>A0A0D5BZD9_9ARCH</name>
<reference evidence="2 3" key="2">
    <citation type="journal article" date="2016" name="ISME J.">
        <title>Physiological and genomic characterization of two novel marine thaumarchaeal strains indicates niche differentiation.</title>
        <authorList>
            <person name="Bayer B."/>
            <person name="Vojvoda J."/>
            <person name="Offre P."/>
            <person name="Alves R.J."/>
            <person name="Elisabeth N.H."/>
            <person name="Garcia J.A."/>
            <person name="Volland J.M."/>
            <person name="Srivastava A."/>
            <person name="Schleper C."/>
            <person name="Herndl G.J."/>
        </authorList>
    </citation>
    <scope>NUCLEOTIDE SEQUENCE [LARGE SCALE GENOMIC DNA]</scope>
    <source>
        <strain evidence="2 3">NF5</strain>
    </source>
</reference>
<dbReference type="EMBL" id="CP011070">
    <property type="protein sequence ID" value="AJW69909.1"/>
    <property type="molecule type" value="Genomic_DNA"/>
</dbReference>
<dbReference type="AlphaFoldDB" id="A0A0D5BZD9"/>
<keyword evidence="1" id="KW-0812">Transmembrane</keyword>
<reference evidence="3" key="1">
    <citation type="submission" date="2015-03" db="EMBL/GenBank/DDBJ databases">
        <title>Characterization of two novel Thaumarchaeota isolated from the Northern Adriatic Sea.</title>
        <authorList>
            <person name="Bayer B."/>
            <person name="Vojvoda J."/>
            <person name="Offre P."/>
            <person name="Srivastava A."/>
            <person name="Elisabeth N."/>
            <person name="Garcia J.A.L."/>
            <person name="Schleper C."/>
            <person name="Herndl G.J."/>
        </authorList>
    </citation>
    <scope>NUCLEOTIDE SEQUENCE [LARGE SCALE GENOMIC DNA]</scope>
    <source>
        <strain evidence="3">NF5</strain>
    </source>
</reference>
<dbReference type="KEGG" id="nin:NADRNF5_0210"/>
<feature type="transmembrane region" description="Helical" evidence="1">
    <location>
        <begin position="112"/>
        <end position="132"/>
    </location>
</feature>
<accession>A0A0D5BZD9</accession>
<organism evidence="2 3">
    <name type="scientific">Nitrosopumilus adriaticus</name>
    <dbReference type="NCBI Taxonomy" id="1580092"/>
    <lineage>
        <taxon>Archaea</taxon>
        <taxon>Nitrososphaerota</taxon>
        <taxon>Nitrososphaeria</taxon>
        <taxon>Nitrosopumilales</taxon>
        <taxon>Nitrosopumilaceae</taxon>
        <taxon>Nitrosopumilus</taxon>
    </lineage>
</organism>
<keyword evidence="1" id="KW-1133">Transmembrane helix</keyword>
<evidence type="ECO:0000313" key="3">
    <source>
        <dbReference type="Proteomes" id="UP000032408"/>
    </source>
</evidence>
<keyword evidence="3" id="KW-1185">Reference proteome</keyword>
<proteinExistence type="predicted"/>
<dbReference type="STRING" id="1580092.NADRNF5_0210"/>
<gene>
    <name evidence="2" type="ORF">NADRNF5_0210</name>
</gene>
<evidence type="ECO:0008006" key="4">
    <source>
        <dbReference type="Google" id="ProtNLM"/>
    </source>
</evidence>
<dbReference type="HOGENOM" id="CLU_113182_0_0_2"/>
<feature type="transmembrane region" description="Helical" evidence="1">
    <location>
        <begin position="48"/>
        <end position="67"/>
    </location>
</feature>
<evidence type="ECO:0000313" key="2">
    <source>
        <dbReference type="EMBL" id="AJW69909.1"/>
    </source>
</evidence>
<sequence>MFQQYSSHHFIVVLILYGNDFKKIDFIQTSHQHKHLIQSTENYNMNKIRIILFFIFLGIFSVTYQIGSMSDVSEDEANIFMDEFEELVSNIDAFGIFVHNTTIALPMFIPGFGVAWGLFSSWSTGFAFAAISATTPELESIPPLSILFLSPFGLMELVAYSMGISRSFILIRVIFKKINLIPLIKPTAIEIGIMLALLLAGGYIEFYMLEFAQEQSLEMSGF</sequence>
<feature type="transmembrane region" description="Helical" evidence="1">
    <location>
        <begin position="152"/>
        <end position="175"/>
    </location>
</feature>
<evidence type="ECO:0000256" key="1">
    <source>
        <dbReference type="SAM" id="Phobius"/>
    </source>
</evidence>